<comment type="caution">
    <text evidence="2">The sequence shown here is derived from an EMBL/GenBank/DDBJ whole genome shotgun (WGS) entry which is preliminary data.</text>
</comment>
<dbReference type="InterPro" id="IPR036875">
    <property type="entry name" value="Znf_CCHC_sf"/>
</dbReference>
<dbReference type="Proteomes" id="UP000315295">
    <property type="component" value="Unassembled WGS sequence"/>
</dbReference>
<protein>
    <submittedName>
        <fullName evidence="2">Uncharacterized protein</fullName>
    </submittedName>
</protein>
<dbReference type="SUPFAM" id="SSF57756">
    <property type="entry name" value="Retrovirus zinc finger-like domains"/>
    <property type="match status" value="1"/>
</dbReference>
<reference evidence="2 3" key="1">
    <citation type="journal article" date="2019" name="G3 (Bethesda)">
        <title>Sequencing of a Wild Apple (Malus baccata) Genome Unravels the Differences Between Cultivated and Wild Apple Species Regarding Disease Resistance and Cold Tolerance.</title>
        <authorList>
            <person name="Chen X."/>
        </authorList>
    </citation>
    <scope>NUCLEOTIDE SEQUENCE [LARGE SCALE GENOMIC DNA]</scope>
    <source>
        <strain evidence="3">cv. Shandingzi</strain>
        <tissue evidence="2">Leaves</tissue>
    </source>
</reference>
<evidence type="ECO:0000313" key="2">
    <source>
        <dbReference type="EMBL" id="TQD91615.1"/>
    </source>
</evidence>
<evidence type="ECO:0000313" key="3">
    <source>
        <dbReference type="Proteomes" id="UP000315295"/>
    </source>
</evidence>
<dbReference type="GO" id="GO:0003676">
    <property type="term" value="F:nucleic acid binding"/>
    <property type="evidence" value="ECO:0007669"/>
    <property type="project" value="InterPro"/>
</dbReference>
<gene>
    <name evidence="2" type="ORF">C1H46_022798</name>
</gene>
<feature type="compositionally biased region" description="Basic residues" evidence="1">
    <location>
        <begin position="7"/>
        <end position="19"/>
    </location>
</feature>
<keyword evidence="3" id="KW-1185">Reference proteome</keyword>
<dbReference type="AlphaFoldDB" id="A0A540LYN8"/>
<dbReference type="EMBL" id="VIEB01000413">
    <property type="protein sequence ID" value="TQD91615.1"/>
    <property type="molecule type" value="Genomic_DNA"/>
</dbReference>
<name>A0A540LYN8_MALBA</name>
<sequence>MNPRSRAIAKAKARAKAKSKSLAGPGSGSGQEKIQGQRTKLGDGPPSQLKNEKAVEENLAKVQLDEENTTTPKSKPEEKKMSRAFTAEKPFRFQFKHPCEVCNVFGHWSDKCPYLKRIPDNVTEVGKGYRILDGRGLRYADMMCCLLCGKFCDHEDEDCPDLSKFIAEGHPLLNRVPRSP</sequence>
<dbReference type="GO" id="GO:0008270">
    <property type="term" value="F:zinc ion binding"/>
    <property type="evidence" value="ECO:0007669"/>
    <property type="project" value="InterPro"/>
</dbReference>
<feature type="compositionally biased region" description="Basic and acidic residues" evidence="1">
    <location>
        <begin position="50"/>
        <end position="59"/>
    </location>
</feature>
<proteinExistence type="predicted"/>
<organism evidence="2 3">
    <name type="scientific">Malus baccata</name>
    <name type="common">Siberian crab apple</name>
    <name type="synonym">Pyrus baccata</name>
    <dbReference type="NCBI Taxonomy" id="106549"/>
    <lineage>
        <taxon>Eukaryota</taxon>
        <taxon>Viridiplantae</taxon>
        <taxon>Streptophyta</taxon>
        <taxon>Embryophyta</taxon>
        <taxon>Tracheophyta</taxon>
        <taxon>Spermatophyta</taxon>
        <taxon>Magnoliopsida</taxon>
        <taxon>eudicotyledons</taxon>
        <taxon>Gunneridae</taxon>
        <taxon>Pentapetalae</taxon>
        <taxon>rosids</taxon>
        <taxon>fabids</taxon>
        <taxon>Rosales</taxon>
        <taxon>Rosaceae</taxon>
        <taxon>Amygdaloideae</taxon>
        <taxon>Maleae</taxon>
        <taxon>Malus</taxon>
    </lineage>
</organism>
<feature type="region of interest" description="Disordered" evidence="1">
    <location>
        <begin position="1"/>
        <end position="80"/>
    </location>
</feature>
<evidence type="ECO:0000256" key="1">
    <source>
        <dbReference type="SAM" id="MobiDB-lite"/>
    </source>
</evidence>
<accession>A0A540LYN8</accession>